<organism evidence="1">
    <name type="scientific">uncultured Thermomicrobiales bacterium</name>
    <dbReference type="NCBI Taxonomy" id="1645740"/>
    <lineage>
        <taxon>Bacteria</taxon>
        <taxon>Pseudomonadati</taxon>
        <taxon>Thermomicrobiota</taxon>
        <taxon>Thermomicrobia</taxon>
        <taxon>Thermomicrobiales</taxon>
        <taxon>environmental samples</taxon>
    </lineage>
</organism>
<name>A0A6J4UJV8_9BACT</name>
<reference evidence="1" key="1">
    <citation type="submission" date="2020-02" db="EMBL/GenBank/DDBJ databases">
        <authorList>
            <person name="Meier V. D."/>
        </authorList>
    </citation>
    <scope>NUCLEOTIDE SEQUENCE</scope>
    <source>
        <strain evidence="1">AVDCRST_MAG19</strain>
    </source>
</reference>
<accession>A0A6J4UJV8</accession>
<proteinExistence type="predicted"/>
<protein>
    <submittedName>
        <fullName evidence="1">Uncharacterized protein</fullName>
    </submittedName>
</protein>
<dbReference type="EMBL" id="CADCWL010000035">
    <property type="protein sequence ID" value="CAA9550975.1"/>
    <property type="molecule type" value="Genomic_DNA"/>
</dbReference>
<dbReference type="AlphaFoldDB" id="A0A6J4UJV8"/>
<evidence type="ECO:0000313" key="1">
    <source>
        <dbReference type="EMBL" id="CAA9550975.1"/>
    </source>
</evidence>
<sequence>MEEVARGRLWAFDGHDKEWAACGLIWGGGQGARDRAGPVLPLPAPGSP</sequence>
<gene>
    <name evidence="1" type="ORF">AVDCRST_MAG19-811</name>
</gene>